<dbReference type="InterPro" id="IPR006016">
    <property type="entry name" value="UspA"/>
</dbReference>
<dbReference type="Pfam" id="PF00582">
    <property type="entry name" value="Usp"/>
    <property type="match status" value="1"/>
</dbReference>
<name>A0A7V6DP97_9BACT</name>
<dbReference type="Gene3D" id="3.40.50.12370">
    <property type="match status" value="1"/>
</dbReference>
<feature type="domain" description="UspA" evidence="1">
    <location>
        <begin position="2"/>
        <end position="161"/>
    </location>
</feature>
<organism evidence="2">
    <name type="scientific">Desulfobacca acetoxidans</name>
    <dbReference type="NCBI Taxonomy" id="60893"/>
    <lineage>
        <taxon>Bacteria</taxon>
        <taxon>Pseudomonadati</taxon>
        <taxon>Thermodesulfobacteriota</taxon>
        <taxon>Desulfobaccia</taxon>
        <taxon>Desulfobaccales</taxon>
        <taxon>Desulfobaccaceae</taxon>
        <taxon>Desulfobacca</taxon>
    </lineage>
</organism>
<dbReference type="AlphaFoldDB" id="A0A7V6DP97"/>
<accession>A0A7V6DP97</accession>
<dbReference type="SUPFAM" id="SSF52402">
    <property type="entry name" value="Adenine nucleotide alpha hydrolases-like"/>
    <property type="match status" value="1"/>
</dbReference>
<sequence>MKILFAGDEHPYSAYALNEVIRLAMTTWADVTLMAVAPADAPTPSPDLPLVRALQGYRDLFLKSADVEGSPYARKEWRYDWIPLKNGGWEELLVRRGDKRDVRVCFRSGSAAQEIMAQAREEETDLLVIGCTQGQNCTWQGAAAVPQTVVNDADCSVLLVKEQQPINRILACLDQSYISQESLELINQMATIHQAGLEIIGMSQSGDMKKDVYRRLIEIGDYYEDRQIQVNTQLTDIADFENLIGSELKQDLLALWLGRKSLLDRVFPRDWVGRFVSKCQTSVLVLR</sequence>
<reference evidence="2" key="1">
    <citation type="journal article" date="2020" name="mSystems">
        <title>Genome- and Community-Level Interaction Insights into Carbon Utilization and Element Cycling Functions of Hydrothermarchaeota in Hydrothermal Sediment.</title>
        <authorList>
            <person name="Zhou Z."/>
            <person name="Liu Y."/>
            <person name="Xu W."/>
            <person name="Pan J."/>
            <person name="Luo Z.H."/>
            <person name="Li M."/>
        </authorList>
    </citation>
    <scope>NUCLEOTIDE SEQUENCE [LARGE SCALE GENOMIC DNA]</scope>
    <source>
        <strain evidence="2">SpSt-767</strain>
    </source>
</reference>
<dbReference type="CDD" id="cd00293">
    <property type="entry name" value="USP-like"/>
    <property type="match status" value="1"/>
</dbReference>
<dbReference type="EMBL" id="DTGR01000066">
    <property type="protein sequence ID" value="HHS28896.1"/>
    <property type="molecule type" value="Genomic_DNA"/>
</dbReference>
<comment type="caution">
    <text evidence="2">The sequence shown here is derived from an EMBL/GenBank/DDBJ whole genome shotgun (WGS) entry which is preliminary data.</text>
</comment>
<gene>
    <name evidence="2" type="ORF">ENV52_04260</name>
</gene>
<protein>
    <recommendedName>
        <fullName evidence="1">UspA domain-containing protein</fullName>
    </recommendedName>
</protein>
<evidence type="ECO:0000313" key="2">
    <source>
        <dbReference type="EMBL" id="HHS28896.1"/>
    </source>
</evidence>
<proteinExistence type="predicted"/>
<evidence type="ECO:0000259" key="1">
    <source>
        <dbReference type="Pfam" id="PF00582"/>
    </source>
</evidence>